<dbReference type="PANTHER" id="PTHR34104">
    <property type="entry name" value="TRANSMEMBRANE PROTEIN 254"/>
    <property type="match status" value="1"/>
</dbReference>
<keyword evidence="7" id="KW-1185">Reference proteome</keyword>
<dbReference type="Pfam" id="PF14934">
    <property type="entry name" value="TMEM254"/>
    <property type="match status" value="1"/>
</dbReference>
<evidence type="ECO:0000256" key="1">
    <source>
        <dbReference type="ARBA" id="ARBA00004141"/>
    </source>
</evidence>
<organism evidence="7 8">
    <name type="scientific">Acanthaster planci</name>
    <name type="common">Crown-of-thorns starfish</name>
    <dbReference type="NCBI Taxonomy" id="133434"/>
    <lineage>
        <taxon>Eukaryota</taxon>
        <taxon>Metazoa</taxon>
        <taxon>Echinodermata</taxon>
        <taxon>Eleutherozoa</taxon>
        <taxon>Asterozoa</taxon>
        <taxon>Asteroidea</taxon>
        <taxon>Valvatacea</taxon>
        <taxon>Valvatida</taxon>
        <taxon>Acanthasteridae</taxon>
        <taxon>Acanthaster</taxon>
    </lineage>
</organism>
<evidence type="ECO:0000256" key="3">
    <source>
        <dbReference type="ARBA" id="ARBA00022989"/>
    </source>
</evidence>
<dbReference type="GO" id="GO:0016020">
    <property type="term" value="C:membrane"/>
    <property type="evidence" value="ECO:0007669"/>
    <property type="project" value="UniProtKB-SubCell"/>
</dbReference>
<accession>A0A8B7YZ24</accession>
<dbReference type="Proteomes" id="UP000694845">
    <property type="component" value="Unplaced"/>
</dbReference>
<evidence type="ECO:0000313" key="8">
    <source>
        <dbReference type="RefSeq" id="XP_022098603.1"/>
    </source>
</evidence>
<evidence type="ECO:0000256" key="4">
    <source>
        <dbReference type="ARBA" id="ARBA00023136"/>
    </source>
</evidence>
<evidence type="ECO:0000256" key="2">
    <source>
        <dbReference type="ARBA" id="ARBA00022692"/>
    </source>
</evidence>
<name>A0A8B7YZ24_ACAPL</name>
<keyword evidence="4 6" id="KW-0472">Membrane</keyword>
<dbReference type="AlphaFoldDB" id="A0A8B7YZ24"/>
<dbReference type="RefSeq" id="XP_022098603.1">
    <property type="nucleotide sequence ID" value="XM_022242911.1"/>
</dbReference>
<evidence type="ECO:0000256" key="5">
    <source>
        <dbReference type="ARBA" id="ARBA00034834"/>
    </source>
</evidence>
<reference evidence="8" key="1">
    <citation type="submission" date="2025-08" db="UniProtKB">
        <authorList>
            <consortium name="RefSeq"/>
        </authorList>
    </citation>
    <scope>IDENTIFICATION</scope>
</reference>
<keyword evidence="3 6" id="KW-1133">Transmembrane helix</keyword>
<dbReference type="OrthoDB" id="9984821at2759"/>
<feature type="transmembrane region" description="Helical" evidence="6">
    <location>
        <begin position="131"/>
        <end position="153"/>
    </location>
</feature>
<proteinExistence type="predicted"/>
<comment type="subcellular location">
    <subcellularLocation>
        <location evidence="1">Membrane</location>
        <topology evidence="1">Multi-pass membrane protein</topology>
    </subcellularLocation>
</comment>
<dbReference type="PANTHER" id="PTHR34104:SF3">
    <property type="entry name" value="TRANSMEMBRANE PROTEIN 254"/>
    <property type="match status" value="1"/>
</dbReference>
<dbReference type="KEGG" id="aplc:110983570"/>
<evidence type="ECO:0000256" key="6">
    <source>
        <dbReference type="SAM" id="Phobius"/>
    </source>
</evidence>
<protein>
    <recommendedName>
        <fullName evidence="5">Transmembrane protein 254</fullName>
    </recommendedName>
</protein>
<sequence>MATTKQAEVIKNPWQRLVVLHVLLSSVPILCHPSIHFSPYTYQQKFRICFHVRTDSESGKHPNKTNRFRPNRRKCQTRASTSYFTLPSLPWMLNILGWFYALVGGTAFIPHLVPFEYFGPGGTCMRLMHTYFPNFAISVFVPGTFAHFLEALYSWRLCGSIGIKGGAKIKWFLSTTIFGGASLYELVTFQSQPDVHAD</sequence>
<gene>
    <name evidence="8" type="primary">LOC110983570</name>
</gene>
<evidence type="ECO:0000313" key="7">
    <source>
        <dbReference type="Proteomes" id="UP000694845"/>
    </source>
</evidence>
<keyword evidence="2 6" id="KW-0812">Transmembrane</keyword>
<dbReference type="InterPro" id="IPR028110">
    <property type="entry name" value="TMEM254"/>
</dbReference>
<dbReference type="GeneID" id="110983570"/>
<feature type="transmembrane region" description="Helical" evidence="6">
    <location>
        <begin position="91"/>
        <end position="111"/>
    </location>
</feature>